<evidence type="ECO:0000256" key="2">
    <source>
        <dbReference type="ARBA" id="ARBA00022692"/>
    </source>
</evidence>
<proteinExistence type="predicted"/>
<sequence length="332" mass="39632">MPKLIKNSNYKKSKSFLFSIHPALKIILSILLFKIIFTLNIDFFFHEKNKINILFSGLNFLFIITIIILSLFSIDFSFNKFIENLSNLKLFIFFSFLIYFSFEKPKEKYLNIYIFKNTFFLFLIIFILFSFFKTNKKQKRIYFLLNLIILIILPYIFFIINFKNNYLQIIFFTIKDLLQILLILIRISLILILNIIIKETTSFMEINDGLEIILKPLKKIGIPVEIFSIMLSLIFMSIPFLLSEIQKIIKSQISRGLNFYTKNIFKKIYFLLSLLIPIFVLIFQKSFILANAMETRGFVLGKKRTKLSFYKIKKSDILIMFVIILFFLYSFF</sequence>
<dbReference type="PANTHER" id="PTHR33514:SF13">
    <property type="entry name" value="PROTEIN ABCI12, CHLOROPLASTIC"/>
    <property type="match status" value="1"/>
</dbReference>
<protein>
    <submittedName>
        <fullName evidence="6">Energy-coupling factor transporter transmembrane component T</fullName>
    </submittedName>
</protein>
<evidence type="ECO:0000313" key="6">
    <source>
        <dbReference type="EMBL" id="WBL31239.1"/>
    </source>
</evidence>
<comment type="subcellular location">
    <subcellularLocation>
        <location evidence="1">Membrane</location>
        <topology evidence="1">Multi-pass membrane protein</topology>
    </subcellularLocation>
</comment>
<keyword evidence="7" id="KW-1185">Reference proteome</keyword>
<evidence type="ECO:0000256" key="4">
    <source>
        <dbReference type="ARBA" id="ARBA00023136"/>
    </source>
</evidence>
<feature type="transmembrane region" description="Helical" evidence="5">
    <location>
        <begin position="314"/>
        <end position="331"/>
    </location>
</feature>
<reference evidence="6" key="1">
    <citation type="submission" date="2022-12" db="EMBL/GenBank/DDBJ databases">
        <title>Genomic Characterization of Candidatus Phytoplasma sacchari in China.</title>
        <authorList>
            <person name="Zhang R.-Y."/>
        </authorList>
    </citation>
    <scope>NUCLEOTIDE SEQUENCE [LARGE SCALE GENOMIC DNA]</scope>
    <source>
        <strain evidence="6">SCWL1</strain>
    </source>
</reference>
<feature type="transmembrane region" description="Helical" evidence="5">
    <location>
        <begin position="114"/>
        <end position="132"/>
    </location>
</feature>
<feature type="transmembrane region" description="Helical" evidence="5">
    <location>
        <begin position="177"/>
        <end position="197"/>
    </location>
</feature>
<evidence type="ECO:0000256" key="3">
    <source>
        <dbReference type="ARBA" id="ARBA00022989"/>
    </source>
</evidence>
<name>A0ABY7M0T5_9MOLU</name>
<feature type="transmembrane region" description="Helical" evidence="5">
    <location>
        <begin position="141"/>
        <end position="162"/>
    </location>
</feature>
<dbReference type="Pfam" id="PF02361">
    <property type="entry name" value="CbiQ"/>
    <property type="match status" value="1"/>
</dbReference>
<keyword evidence="2 5" id="KW-0812">Transmembrane</keyword>
<dbReference type="InterPro" id="IPR003339">
    <property type="entry name" value="ABC/ECF_trnsptr_transmembrane"/>
</dbReference>
<gene>
    <name evidence="6" type="ORF">O7R10_01320</name>
</gene>
<feature type="transmembrane region" description="Helical" evidence="5">
    <location>
        <begin position="220"/>
        <end position="242"/>
    </location>
</feature>
<dbReference type="EMBL" id="CP115156">
    <property type="protein sequence ID" value="WBL31239.1"/>
    <property type="molecule type" value="Genomic_DNA"/>
</dbReference>
<evidence type="ECO:0000256" key="1">
    <source>
        <dbReference type="ARBA" id="ARBA00004141"/>
    </source>
</evidence>
<feature type="transmembrane region" description="Helical" evidence="5">
    <location>
        <begin position="20"/>
        <end position="41"/>
    </location>
</feature>
<feature type="transmembrane region" description="Helical" evidence="5">
    <location>
        <begin position="86"/>
        <end position="102"/>
    </location>
</feature>
<dbReference type="Proteomes" id="UP001210120">
    <property type="component" value="Chromosome"/>
</dbReference>
<dbReference type="CDD" id="cd16914">
    <property type="entry name" value="EcfT"/>
    <property type="match status" value="1"/>
</dbReference>
<dbReference type="PANTHER" id="PTHR33514">
    <property type="entry name" value="PROTEIN ABCI12, CHLOROPLASTIC"/>
    <property type="match status" value="1"/>
</dbReference>
<feature type="transmembrane region" description="Helical" evidence="5">
    <location>
        <begin position="268"/>
        <end position="293"/>
    </location>
</feature>
<keyword evidence="4 5" id="KW-0472">Membrane</keyword>
<keyword evidence="3 5" id="KW-1133">Transmembrane helix</keyword>
<evidence type="ECO:0000313" key="7">
    <source>
        <dbReference type="Proteomes" id="UP001210120"/>
    </source>
</evidence>
<feature type="transmembrane region" description="Helical" evidence="5">
    <location>
        <begin position="53"/>
        <end position="74"/>
    </location>
</feature>
<evidence type="ECO:0000256" key="5">
    <source>
        <dbReference type="SAM" id="Phobius"/>
    </source>
</evidence>
<accession>A0ABY7M0T5</accession>
<organism evidence="6 7">
    <name type="scientific">Candidatus Phytoplasma sacchari</name>
    <dbReference type="NCBI Taxonomy" id="2609813"/>
    <lineage>
        <taxon>Bacteria</taxon>
        <taxon>Bacillati</taxon>
        <taxon>Mycoplasmatota</taxon>
        <taxon>Mollicutes</taxon>
        <taxon>Acholeplasmatales</taxon>
        <taxon>Acholeplasmataceae</taxon>
        <taxon>Candidatus Phytoplasma</taxon>
        <taxon>16SrXI (Rice yellow dwarf group)</taxon>
    </lineage>
</organism>